<feature type="coiled-coil region" evidence="2">
    <location>
        <begin position="79"/>
        <end position="106"/>
    </location>
</feature>
<dbReference type="Proteomes" id="UP000095210">
    <property type="component" value="Chromosome"/>
</dbReference>
<name>A0AAC9MXI6_9PSEU</name>
<dbReference type="Gene3D" id="1.10.1660.10">
    <property type="match status" value="1"/>
</dbReference>
<dbReference type="InterPro" id="IPR009061">
    <property type="entry name" value="DNA-bd_dom_put_sf"/>
</dbReference>
<keyword evidence="2" id="KW-0175">Coiled coil</keyword>
<dbReference type="PANTHER" id="PTHR30204:SF93">
    <property type="entry name" value="HTH MERR-TYPE DOMAIN-CONTAINING PROTEIN"/>
    <property type="match status" value="1"/>
</dbReference>
<evidence type="ECO:0000313" key="4">
    <source>
        <dbReference type="EMBL" id="AOS61922.1"/>
    </source>
</evidence>
<dbReference type="Pfam" id="PF13411">
    <property type="entry name" value="MerR_1"/>
    <property type="match status" value="1"/>
</dbReference>
<keyword evidence="1" id="KW-0238">DNA-binding</keyword>
<organism evidence="4 5">
    <name type="scientific">Actinoalloteichus hymeniacidonis</name>
    <dbReference type="NCBI Taxonomy" id="340345"/>
    <lineage>
        <taxon>Bacteria</taxon>
        <taxon>Bacillati</taxon>
        <taxon>Actinomycetota</taxon>
        <taxon>Actinomycetes</taxon>
        <taxon>Pseudonocardiales</taxon>
        <taxon>Pseudonocardiaceae</taxon>
        <taxon>Actinoalloteichus</taxon>
    </lineage>
</organism>
<feature type="domain" description="HTH merR-type" evidence="3">
    <location>
        <begin position="2"/>
        <end position="71"/>
    </location>
</feature>
<dbReference type="GO" id="GO:0003677">
    <property type="term" value="F:DNA binding"/>
    <property type="evidence" value="ECO:0007669"/>
    <property type="project" value="UniProtKB-KW"/>
</dbReference>
<protein>
    <submittedName>
        <fullName evidence="4">Transcriptional regulator</fullName>
    </submittedName>
</protein>
<dbReference type="InterPro" id="IPR000551">
    <property type="entry name" value="MerR-type_HTH_dom"/>
</dbReference>
<dbReference type="PROSITE" id="PS50937">
    <property type="entry name" value="HTH_MERR_2"/>
    <property type="match status" value="1"/>
</dbReference>
<accession>A0AAC9MXI6</accession>
<dbReference type="RefSeq" id="WP_069847055.1">
    <property type="nucleotide sequence ID" value="NZ_CP014859.1"/>
</dbReference>
<evidence type="ECO:0000256" key="1">
    <source>
        <dbReference type="ARBA" id="ARBA00023125"/>
    </source>
</evidence>
<keyword evidence="5" id="KW-1185">Reference proteome</keyword>
<reference evidence="5" key="1">
    <citation type="submission" date="2016-03" db="EMBL/GenBank/DDBJ databases">
        <title>Complete genome sequence of the type strain Actinoalloteichus hymeniacidonis DSM 45092.</title>
        <authorList>
            <person name="Schaffert L."/>
            <person name="Albersmeier A."/>
            <person name="Winkler A."/>
            <person name="Kalinowski J."/>
            <person name="Zotchev S."/>
            <person name="Ruckert C."/>
        </authorList>
    </citation>
    <scope>NUCLEOTIDE SEQUENCE [LARGE SCALE GENOMIC DNA]</scope>
    <source>
        <strain evidence="5">HPA177(T) (DSM 45092(T))</strain>
    </source>
</reference>
<dbReference type="SUPFAM" id="SSF46955">
    <property type="entry name" value="Putative DNA-binding domain"/>
    <property type="match status" value="1"/>
</dbReference>
<evidence type="ECO:0000313" key="5">
    <source>
        <dbReference type="Proteomes" id="UP000095210"/>
    </source>
</evidence>
<evidence type="ECO:0000259" key="3">
    <source>
        <dbReference type="PROSITE" id="PS50937"/>
    </source>
</evidence>
<dbReference type="GO" id="GO:0003700">
    <property type="term" value="F:DNA-binding transcription factor activity"/>
    <property type="evidence" value="ECO:0007669"/>
    <property type="project" value="InterPro"/>
</dbReference>
<dbReference type="SMART" id="SM00422">
    <property type="entry name" value="HTH_MERR"/>
    <property type="match status" value="1"/>
</dbReference>
<dbReference type="KEGG" id="ahm:TL08_05475"/>
<sequence length="253" mass="27895">MAWSTRQIAELTNTTVKTIRHYHKVELLAEPERGSNGYKRYTVAHLTQVLRIKRLAELGFSLAQIGEMGDTDEHLGQALRVLDAELAETIDRLQRVRAELAVLLHNAGPTDLPLELGGFIATKKLPEADRSLTVVVSRVLGPAALDAYQEILREHCDEALSTAFEQLHADTDESTRRELAARLVEHIQALDAEHPGLLRPIVGAGNDAQFTSNTIRLAINDLYHPAQTDVLDRVQRGLRSAVIAQQGNSPLVG</sequence>
<dbReference type="CDD" id="cd00592">
    <property type="entry name" value="HTH_MerR-like"/>
    <property type="match status" value="1"/>
</dbReference>
<dbReference type="AlphaFoldDB" id="A0AAC9MXI6"/>
<proteinExistence type="predicted"/>
<dbReference type="InterPro" id="IPR047057">
    <property type="entry name" value="MerR_fam"/>
</dbReference>
<dbReference type="PANTHER" id="PTHR30204">
    <property type="entry name" value="REDOX-CYCLING DRUG-SENSING TRANSCRIPTIONAL ACTIVATOR SOXR"/>
    <property type="match status" value="1"/>
</dbReference>
<dbReference type="EMBL" id="CP014859">
    <property type="protein sequence ID" value="AOS61922.1"/>
    <property type="molecule type" value="Genomic_DNA"/>
</dbReference>
<gene>
    <name evidence="4" type="ORF">TL08_05475</name>
</gene>
<evidence type="ECO:0000256" key="2">
    <source>
        <dbReference type="SAM" id="Coils"/>
    </source>
</evidence>